<evidence type="ECO:0000256" key="5">
    <source>
        <dbReference type="SAM" id="Phobius"/>
    </source>
</evidence>
<dbReference type="Proteomes" id="UP000613512">
    <property type="component" value="Unassembled WGS sequence"/>
</dbReference>
<reference evidence="6" key="1">
    <citation type="journal article" date="2014" name="Int. J. Syst. Evol. Microbiol.">
        <title>Complete genome sequence of Corynebacterium casei LMG S-19264T (=DSM 44701T), isolated from a smear-ripened cheese.</title>
        <authorList>
            <consortium name="US DOE Joint Genome Institute (JGI-PGF)"/>
            <person name="Walter F."/>
            <person name="Albersmeier A."/>
            <person name="Kalinowski J."/>
            <person name="Ruckert C."/>
        </authorList>
    </citation>
    <scope>NUCLEOTIDE SEQUENCE</scope>
    <source>
        <strain evidence="6">CGMCC 1.12408</strain>
    </source>
</reference>
<gene>
    <name evidence="6" type="ORF">GCM10008025_21410</name>
</gene>
<dbReference type="PROSITE" id="PS50088">
    <property type="entry name" value="ANK_REPEAT"/>
    <property type="match status" value="1"/>
</dbReference>
<evidence type="ECO:0008006" key="8">
    <source>
        <dbReference type="Google" id="ProtNLM"/>
    </source>
</evidence>
<feature type="repeat" description="ANK" evidence="3">
    <location>
        <begin position="315"/>
        <end position="347"/>
    </location>
</feature>
<dbReference type="PROSITE" id="PS50297">
    <property type="entry name" value="ANK_REP_REGION"/>
    <property type="match status" value="1"/>
</dbReference>
<dbReference type="InterPro" id="IPR036770">
    <property type="entry name" value="Ankyrin_rpt-contain_sf"/>
</dbReference>
<keyword evidence="5" id="KW-0472">Membrane</keyword>
<organism evidence="6 7">
    <name type="scientific">Ornithinibacillus halotolerans</name>
    <dbReference type="NCBI Taxonomy" id="1274357"/>
    <lineage>
        <taxon>Bacteria</taxon>
        <taxon>Bacillati</taxon>
        <taxon>Bacillota</taxon>
        <taxon>Bacilli</taxon>
        <taxon>Bacillales</taxon>
        <taxon>Bacillaceae</taxon>
        <taxon>Ornithinibacillus</taxon>
    </lineage>
</organism>
<accession>A0A916RZ00</accession>
<dbReference type="PANTHER" id="PTHR24198:SF165">
    <property type="entry name" value="ANKYRIN REPEAT-CONTAINING PROTEIN-RELATED"/>
    <property type="match status" value="1"/>
</dbReference>
<dbReference type="AlphaFoldDB" id="A0A916RZ00"/>
<evidence type="ECO:0000256" key="2">
    <source>
        <dbReference type="ARBA" id="ARBA00023043"/>
    </source>
</evidence>
<feature type="compositionally biased region" description="Basic and acidic residues" evidence="4">
    <location>
        <begin position="1"/>
        <end position="14"/>
    </location>
</feature>
<feature type="region of interest" description="Disordered" evidence="4">
    <location>
        <begin position="204"/>
        <end position="223"/>
    </location>
</feature>
<name>A0A916RZ00_9BACI</name>
<evidence type="ECO:0000313" key="6">
    <source>
        <dbReference type="EMBL" id="GGA77543.1"/>
    </source>
</evidence>
<keyword evidence="7" id="KW-1185">Reference proteome</keyword>
<keyword evidence="2 3" id="KW-0040">ANK repeat</keyword>
<dbReference type="Gene3D" id="1.25.40.20">
    <property type="entry name" value="Ankyrin repeat-containing domain"/>
    <property type="match status" value="1"/>
</dbReference>
<sequence>MKRREHQDPLDNHLRNMPKPTLSKNKELQIKQTIMNTRASKQKPKRKMNIKGITATFGALAAAFLFVVLIYGNLDQPFQPTTLAFSDFVEDEVTKISGVTMDTTHPQEDMEIMKDAYLSEDKEIIELFYETIGTMEIRESEEELEEDSSFTEVLNIYNKDGDVIGVLEFSQTDLVRINGEQYEMETVKWEQFKDGFFTERYLVTEEEDEEEKPEDQPEETEDVQELMEKELAKAPSQRDWEKIVNHVREGANPDKALLLAAKENNESVVAQLLNLEANPNTVDNNNDTPLTLTTSTQVAALLLDSGATIEHRNGRNYTALVKAVYGHQTEMVKLLLEHGADPNTLVTPSSDKTVLWMAAKYNFMPIDDLLLEHGATPVQGYEFSDWMASEVMFLEERLDQDFLSYAAIGKLPDIMTVQLPADPSVFENQYGLPFESYEVDGGTADVYGDHIFIQLDGQDMYSIYRYELNPGDNVTAADIESILGSPSDIFSNYDMDREIMLYRLDHYELRFIYDGTVNYPKEETAILALELHFNQPGVMEPARKVRDLLAERDMTELANFVHPEKGVLFAPFLQLYTSPVTGDEHEPIIFSANEIPKLLDDQTVYHWGDHGASGLPIEMTPLEFLDEYIYTAKEPDAFYVNQQNLMGPEFFTNHVRELYPEAHMVQYSFDETVEGYDLSWMQLTLIFEEYNEEWKLIGILHNEWTP</sequence>
<dbReference type="SMART" id="SM00248">
    <property type="entry name" value="ANK"/>
    <property type="match status" value="4"/>
</dbReference>
<dbReference type="SUPFAM" id="SSF48403">
    <property type="entry name" value="Ankyrin repeat"/>
    <property type="match status" value="1"/>
</dbReference>
<evidence type="ECO:0000313" key="7">
    <source>
        <dbReference type="Proteomes" id="UP000613512"/>
    </source>
</evidence>
<feature type="region of interest" description="Disordered" evidence="4">
    <location>
        <begin position="1"/>
        <end position="24"/>
    </location>
</feature>
<evidence type="ECO:0000256" key="1">
    <source>
        <dbReference type="ARBA" id="ARBA00022737"/>
    </source>
</evidence>
<comment type="caution">
    <text evidence="6">The sequence shown here is derived from an EMBL/GenBank/DDBJ whole genome shotgun (WGS) entry which is preliminary data.</text>
</comment>
<keyword evidence="5" id="KW-0812">Transmembrane</keyword>
<dbReference type="PANTHER" id="PTHR24198">
    <property type="entry name" value="ANKYRIN REPEAT AND PROTEIN KINASE DOMAIN-CONTAINING PROTEIN"/>
    <property type="match status" value="1"/>
</dbReference>
<reference evidence="6" key="2">
    <citation type="submission" date="2020-09" db="EMBL/GenBank/DDBJ databases">
        <authorList>
            <person name="Sun Q."/>
            <person name="Zhou Y."/>
        </authorList>
    </citation>
    <scope>NUCLEOTIDE SEQUENCE</scope>
    <source>
        <strain evidence="6">CGMCC 1.12408</strain>
    </source>
</reference>
<dbReference type="InterPro" id="IPR002110">
    <property type="entry name" value="Ankyrin_rpt"/>
</dbReference>
<evidence type="ECO:0000256" key="3">
    <source>
        <dbReference type="PROSITE-ProRule" id="PRU00023"/>
    </source>
</evidence>
<dbReference type="EMBL" id="BMEY01000010">
    <property type="protein sequence ID" value="GGA77543.1"/>
    <property type="molecule type" value="Genomic_DNA"/>
</dbReference>
<evidence type="ECO:0000256" key="4">
    <source>
        <dbReference type="SAM" id="MobiDB-lite"/>
    </source>
</evidence>
<protein>
    <recommendedName>
        <fullName evidence="8">Ankyrin repeat domain-containing protein</fullName>
    </recommendedName>
</protein>
<proteinExistence type="predicted"/>
<dbReference type="Pfam" id="PF12796">
    <property type="entry name" value="Ank_2"/>
    <property type="match status" value="1"/>
</dbReference>
<feature type="transmembrane region" description="Helical" evidence="5">
    <location>
        <begin position="52"/>
        <end position="72"/>
    </location>
</feature>
<dbReference type="RefSeq" id="WP_188384660.1">
    <property type="nucleotide sequence ID" value="NZ_BMEY01000010.1"/>
</dbReference>
<keyword evidence="5" id="KW-1133">Transmembrane helix</keyword>
<keyword evidence="1" id="KW-0677">Repeat</keyword>